<gene>
    <name evidence="1" type="ORF">HPS55_01510</name>
</gene>
<evidence type="ECO:0008006" key="3">
    <source>
        <dbReference type="Google" id="ProtNLM"/>
    </source>
</evidence>
<dbReference type="EMBL" id="JABKKE010000001">
    <property type="protein sequence ID" value="NPE13018.1"/>
    <property type="molecule type" value="Genomic_DNA"/>
</dbReference>
<dbReference type="Proteomes" id="UP001193734">
    <property type="component" value="Unassembled WGS sequence"/>
</dbReference>
<dbReference type="RefSeq" id="WP_172173966.1">
    <property type="nucleotide sequence ID" value="NZ_CASGIA010000003.1"/>
</dbReference>
<sequence>MNFKLTNIDAINQMYGKKMAKMNETTWHVSANCCGCSGDCGSNWMRS</sequence>
<protein>
    <recommendedName>
        <fullName evidence="3">Natural product</fullName>
    </recommendedName>
</protein>
<evidence type="ECO:0000313" key="1">
    <source>
        <dbReference type="EMBL" id="NPE13018.1"/>
    </source>
</evidence>
<name>A0ABX2AU94_9BACT</name>
<keyword evidence="2" id="KW-1185">Reference proteome</keyword>
<comment type="caution">
    <text evidence="1">The sequence shown here is derived from an EMBL/GenBank/DDBJ whole genome shotgun (WGS) entry which is preliminary data.</text>
</comment>
<dbReference type="GeneID" id="82156432"/>
<proteinExistence type="predicted"/>
<accession>A0ABX2AU94</accession>
<organism evidence="1 2">
    <name type="scientific">Xylanibacter rodentium</name>
    <dbReference type="NCBI Taxonomy" id="2736289"/>
    <lineage>
        <taxon>Bacteria</taxon>
        <taxon>Pseudomonadati</taxon>
        <taxon>Bacteroidota</taxon>
        <taxon>Bacteroidia</taxon>
        <taxon>Bacteroidales</taxon>
        <taxon>Prevotellaceae</taxon>
        <taxon>Xylanibacter</taxon>
    </lineage>
</organism>
<evidence type="ECO:0000313" key="2">
    <source>
        <dbReference type="Proteomes" id="UP001193734"/>
    </source>
</evidence>
<reference evidence="1 2" key="1">
    <citation type="submission" date="2020-05" db="EMBL/GenBank/DDBJ databases">
        <title>Distinct polysaccharide utilization as determinants for interspecies competition between intestinal Prevotella spp.</title>
        <authorList>
            <person name="Galvez E.J.C."/>
            <person name="Iljazovic A."/>
            <person name="Strowig T."/>
        </authorList>
    </citation>
    <scope>NUCLEOTIDE SEQUENCE [LARGE SCALE GENOMIC DNA]</scope>
    <source>
        <strain evidence="1 2">PROD</strain>
    </source>
</reference>